<dbReference type="EMBL" id="KB741247">
    <property type="protein sequence ID" value="ENN71978.1"/>
    <property type="molecule type" value="Genomic_DNA"/>
</dbReference>
<dbReference type="Gene3D" id="3.30.420.10">
    <property type="entry name" value="Ribonuclease H-like superfamily/Ribonuclease H"/>
    <property type="match status" value="1"/>
</dbReference>
<name>N6T347_DENPD</name>
<accession>N6T347</accession>
<dbReference type="InterPro" id="IPR001584">
    <property type="entry name" value="Integrase_cat-core"/>
</dbReference>
<protein>
    <recommendedName>
        <fullName evidence="1">Integrase catalytic domain-containing protein</fullName>
    </recommendedName>
</protein>
<proteinExistence type="predicted"/>
<dbReference type="InterPro" id="IPR036397">
    <property type="entry name" value="RNaseH_sf"/>
</dbReference>
<organism evidence="2">
    <name type="scientific">Dendroctonus ponderosae</name>
    <name type="common">Mountain pine beetle</name>
    <dbReference type="NCBI Taxonomy" id="77166"/>
    <lineage>
        <taxon>Eukaryota</taxon>
        <taxon>Metazoa</taxon>
        <taxon>Ecdysozoa</taxon>
        <taxon>Arthropoda</taxon>
        <taxon>Hexapoda</taxon>
        <taxon>Insecta</taxon>
        <taxon>Pterygota</taxon>
        <taxon>Neoptera</taxon>
        <taxon>Endopterygota</taxon>
        <taxon>Coleoptera</taxon>
        <taxon>Polyphaga</taxon>
        <taxon>Cucujiformia</taxon>
        <taxon>Curculionidae</taxon>
        <taxon>Scolytinae</taxon>
        <taxon>Dendroctonus</taxon>
    </lineage>
</organism>
<feature type="non-terminal residue" evidence="2">
    <location>
        <position position="1"/>
    </location>
</feature>
<dbReference type="InterPro" id="IPR050951">
    <property type="entry name" value="Retrovirus_Pol_polyprotein"/>
</dbReference>
<evidence type="ECO:0000313" key="2">
    <source>
        <dbReference type="EMBL" id="ENN71978.1"/>
    </source>
</evidence>
<dbReference type="PROSITE" id="PS50994">
    <property type="entry name" value="INTEGRASE"/>
    <property type="match status" value="1"/>
</dbReference>
<dbReference type="GO" id="GO:0003676">
    <property type="term" value="F:nucleic acid binding"/>
    <property type="evidence" value="ECO:0007669"/>
    <property type="project" value="InterPro"/>
</dbReference>
<dbReference type="SUPFAM" id="SSF53098">
    <property type="entry name" value="Ribonuclease H-like"/>
    <property type="match status" value="1"/>
</dbReference>
<sequence>MQNMCNQDNHLEQAFPEQSKIFAIIDSFSKYAQAYPLKSWSSTETADNILFYFSHHKIPNQVVVDNETEFKNSTVTELLQLHKVNIHFCSPNHPQSNGQNSLSVSVINQFNKTIQQVNHNETLLYSKLSQIEMVEVVSRNVPIEVNLRTIHYCKN</sequence>
<feature type="domain" description="Integrase catalytic" evidence="1">
    <location>
        <begin position="1"/>
        <end position="155"/>
    </location>
</feature>
<dbReference type="InterPro" id="IPR012337">
    <property type="entry name" value="RNaseH-like_sf"/>
</dbReference>
<dbReference type="PANTHER" id="PTHR37984:SF5">
    <property type="entry name" value="PROTEIN NYNRIN-LIKE"/>
    <property type="match status" value="1"/>
</dbReference>
<dbReference type="AlphaFoldDB" id="N6T347"/>
<dbReference type="Pfam" id="PF00665">
    <property type="entry name" value="rve"/>
    <property type="match status" value="1"/>
</dbReference>
<evidence type="ECO:0000259" key="1">
    <source>
        <dbReference type="PROSITE" id="PS50994"/>
    </source>
</evidence>
<gene>
    <name evidence="2" type="ORF">YQE_11269</name>
</gene>
<dbReference type="PANTHER" id="PTHR37984">
    <property type="entry name" value="PROTEIN CBG26694"/>
    <property type="match status" value="1"/>
</dbReference>
<dbReference type="GO" id="GO:0015074">
    <property type="term" value="P:DNA integration"/>
    <property type="evidence" value="ECO:0007669"/>
    <property type="project" value="InterPro"/>
</dbReference>
<reference evidence="2" key="1">
    <citation type="journal article" date="2013" name="Genome Biol.">
        <title>Draft genome of the mountain pine beetle, Dendroctonus ponderosae Hopkins, a major forest pest.</title>
        <authorList>
            <person name="Keeling C.I."/>
            <person name="Yuen M.M."/>
            <person name="Liao N.Y."/>
            <person name="Docking T.R."/>
            <person name="Chan S.K."/>
            <person name="Taylor G.A."/>
            <person name="Palmquist D.L."/>
            <person name="Jackman S.D."/>
            <person name="Nguyen A."/>
            <person name="Li M."/>
            <person name="Henderson H."/>
            <person name="Janes J.K."/>
            <person name="Zhao Y."/>
            <person name="Pandoh P."/>
            <person name="Moore R."/>
            <person name="Sperling F.A."/>
            <person name="Huber D.P."/>
            <person name="Birol I."/>
            <person name="Jones S.J."/>
            <person name="Bohlmann J."/>
        </authorList>
    </citation>
    <scope>NUCLEOTIDE SEQUENCE</scope>
</reference>
<dbReference type="HOGENOM" id="CLU_1697339_0_0_1"/>